<dbReference type="AlphaFoldDB" id="A0A3Q0CSR9"/>
<dbReference type="GO" id="GO:0008217">
    <property type="term" value="P:regulation of blood pressure"/>
    <property type="evidence" value="ECO:0007669"/>
    <property type="project" value="TreeGrafter"/>
</dbReference>
<dbReference type="InterPro" id="IPR043255">
    <property type="entry name" value="U-IIB"/>
</dbReference>
<protein>
    <submittedName>
        <fullName evidence="2">Urotensin-2B isoform X2</fullName>
    </submittedName>
</protein>
<proteinExistence type="predicted"/>
<dbReference type="Proteomes" id="UP000886700">
    <property type="component" value="Unplaced"/>
</dbReference>
<evidence type="ECO:0000313" key="2">
    <source>
        <dbReference type="RefSeq" id="XP_021083741.1"/>
    </source>
</evidence>
<dbReference type="CTD" id="257313"/>
<dbReference type="GO" id="GO:0001664">
    <property type="term" value="F:G protein-coupled receptor binding"/>
    <property type="evidence" value="ECO:0007669"/>
    <property type="project" value="TreeGrafter"/>
</dbReference>
<accession>A0A3Q0CSR9</accession>
<keyword evidence="1" id="KW-1185">Reference proteome</keyword>
<dbReference type="PANTHER" id="PTHR36876">
    <property type="entry name" value="UROTENSIN-2B"/>
    <property type="match status" value="1"/>
</dbReference>
<organism evidence="1 2">
    <name type="scientific">Mesocricetus auratus</name>
    <name type="common">Golden hamster</name>
    <dbReference type="NCBI Taxonomy" id="10036"/>
    <lineage>
        <taxon>Eukaryota</taxon>
        <taxon>Metazoa</taxon>
        <taxon>Chordata</taxon>
        <taxon>Craniata</taxon>
        <taxon>Vertebrata</taxon>
        <taxon>Euteleostomi</taxon>
        <taxon>Mammalia</taxon>
        <taxon>Eutheria</taxon>
        <taxon>Euarchontoglires</taxon>
        <taxon>Glires</taxon>
        <taxon>Rodentia</taxon>
        <taxon>Myomorpha</taxon>
        <taxon>Muroidea</taxon>
        <taxon>Cricetidae</taxon>
        <taxon>Cricetinae</taxon>
        <taxon>Mesocricetus</taxon>
    </lineage>
</organism>
<dbReference type="PANTHER" id="PTHR36876:SF1">
    <property type="entry name" value="UROTENSIN-2B"/>
    <property type="match status" value="1"/>
</dbReference>
<reference evidence="2" key="1">
    <citation type="submission" date="2025-08" db="UniProtKB">
        <authorList>
            <consortium name="RefSeq"/>
        </authorList>
    </citation>
    <scope>IDENTIFICATION</scope>
    <source>
        <tissue evidence="2">Liver</tissue>
    </source>
</reference>
<dbReference type="RefSeq" id="XP_021083741.1">
    <property type="nucleotide sequence ID" value="XM_021228082.2"/>
</dbReference>
<gene>
    <name evidence="2" type="primary">Uts2b</name>
</gene>
<evidence type="ECO:0000313" key="1">
    <source>
        <dbReference type="Proteomes" id="UP000886700"/>
    </source>
</evidence>
<dbReference type="GeneID" id="101826444"/>
<sequence>MNILQFCTEMDGISLENFPVSKWRQRYKHSMEIIEEGTMECDAHSPKDETNVTTETQVIFTMKIFSASLCFGLLALLSVIDFLKYAHGWPHLSSGQELFPANQHAIHEKLLLALLRRNPSFQRPSHPGVDLPSKPEHLRQRAFGNTVSESSLDKQKKRTLININILLLQVYLCFKY</sequence>
<name>A0A3Q0CSR9_MESAU</name>